<dbReference type="GO" id="GO:0004165">
    <property type="term" value="F:delta(3)-delta(2)-enoyl-CoA isomerase activity"/>
    <property type="evidence" value="ECO:0007669"/>
    <property type="project" value="UniProtKB-ARBA"/>
</dbReference>
<dbReference type="OMA" id="CTPETYL"/>
<proteinExistence type="inferred from homology"/>
<dbReference type="InterPro" id="IPR051053">
    <property type="entry name" value="ECH/Chromodomain_protein"/>
</dbReference>
<evidence type="ECO:0008006" key="8">
    <source>
        <dbReference type="Google" id="ProtNLM"/>
    </source>
</evidence>
<sequence length="266" mass="29429">MSDTITYEVKGTAAIITLNNPKTLNALTMEQYDTICKYLEQANDNPDTIITLLQSTGRVFSAGANAQAISNNDTKLETWLSKSVAKQVFLVQTVMAHKKILAAALNGPIIGLTASLVAMCDLIYVNNLKKTFLLTPFANIGIINEGGTSASLFTRLGWSKANEALLMSKRISGEDLYNVGFVNKHYDGKLTTEEFNKKVLDELVDATENLHFDSIIQNKQLLKDMYGPQISSTISQEAFRGLKKWTAGIPLERFKKLMSGELKHKM</sequence>
<dbReference type="CDD" id="cd06558">
    <property type="entry name" value="crotonase-like"/>
    <property type="match status" value="1"/>
</dbReference>
<dbReference type="GeneID" id="18871841"/>
<keyword evidence="5" id="KW-0413">Isomerase</keyword>
<dbReference type="PANTHER" id="PTHR43684:SF1">
    <property type="entry name" value="ENOYL-COA DELTA ISOMERASE 2"/>
    <property type="match status" value="1"/>
</dbReference>
<dbReference type="PANTHER" id="PTHR43684">
    <property type="match status" value="1"/>
</dbReference>
<dbReference type="FunCoup" id="G3AJM4">
    <property type="interactions" value="222"/>
</dbReference>
<dbReference type="RefSeq" id="XP_007373509.1">
    <property type="nucleotide sequence ID" value="XM_007373447.1"/>
</dbReference>
<evidence type="ECO:0000256" key="1">
    <source>
        <dbReference type="ARBA" id="ARBA00004275"/>
    </source>
</evidence>
<evidence type="ECO:0000256" key="4">
    <source>
        <dbReference type="ARBA" id="ARBA00023140"/>
    </source>
</evidence>
<dbReference type="Pfam" id="PF00378">
    <property type="entry name" value="ECH_1"/>
    <property type="match status" value="1"/>
</dbReference>
<name>G3AJM4_SPAPN</name>
<keyword evidence="4" id="KW-0576">Peroxisome</keyword>
<dbReference type="OrthoDB" id="2018133at2759"/>
<protein>
    <recommendedName>
        <fullName evidence="8">3,2-trans-enoyl-CoA isomerase</fullName>
    </recommendedName>
</protein>
<dbReference type="AlphaFoldDB" id="G3AJM4"/>
<dbReference type="InParanoid" id="G3AJM4"/>
<dbReference type="HOGENOM" id="CLU_009834_6_2_1"/>
<evidence type="ECO:0000313" key="7">
    <source>
        <dbReference type="Proteomes" id="UP000000709"/>
    </source>
</evidence>
<evidence type="ECO:0000256" key="3">
    <source>
        <dbReference type="ARBA" id="ARBA00005254"/>
    </source>
</evidence>
<dbReference type="eggNOG" id="KOG0016">
    <property type="taxonomic scope" value="Eukaryota"/>
</dbReference>
<evidence type="ECO:0000256" key="2">
    <source>
        <dbReference type="ARBA" id="ARBA00005005"/>
    </source>
</evidence>
<dbReference type="InterPro" id="IPR001753">
    <property type="entry name" value="Enoyl-CoA_hydra/iso"/>
</dbReference>
<dbReference type="Proteomes" id="UP000000709">
    <property type="component" value="Unassembled WGS sequence"/>
</dbReference>
<dbReference type="Gene3D" id="3.90.226.10">
    <property type="entry name" value="2-enoyl-CoA Hydratase, Chain A, domain 1"/>
    <property type="match status" value="1"/>
</dbReference>
<gene>
    <name evidence="6" type="ORF">SPAPADRAFT_54184</name>
</gene>
<dbReference type="FunFam" id="3.90.226.10:FF:000048">
    <property type="entry name" value="3,2-trans-enoyl-CoA isomerase"/>
    <property type="match status" value="1"/>
</dbReference>
<organism evidence="7">
    <name type="scientific">Spathaspora passalidarum (strain NRRL Y-27907 / 11-Y1)</name>
    <dbReference type="NCBI Taxonomy" id="619300"/>
    <lineage>
        <taxon>Eukaryota</taxon>
        <taxon>Fungi</taxon>
        <taxon>Dikarya</taxon>
        <taxon>Ascomycota</taxon>
        <taxon>Saccharomycotina</taxon>
        <taxon>Pichiomycetes</taxon>
        <taxon>Debaryomycetaceae</taxon>
        <taxon>Spathaspora</taxon>
    </lineage>
</organism>
<evidence type="ECO:0000256" key="5">
    <source>
        <dbReference type="ARBA" id="ARBA00023235"/>
    </source>
</evidence>
<dbReference type="GO" id="GO:0006635">
    <property type="term" value="P:fatty acid beta-oxidation"/>
    <property type="evidence" value="ECO:0007669"/>
    <property type="project" value="TreeGrafter"/>
</dbReference>
<dbReference type="SUPFAM" id="SSF52096">
    <property type="entry name" value="ClpP/crotonase"/>
    <property type="match status" value="1"/>
</dbReference>
<reference evidence="6 7" key="1">
    <citation type="journal article" date="2011" name="Proc. Natl. Acad. Sci. U.S.A.">
        <title>Comparative genomics of xylose-fermenting fungi for enhanced biofuel production.</title>
        <authorList>
            <person name="Wohlbach D.J."/>
            <person name="Kuo A."/>
            <person name="Sato T.K."/>
            <person name="Potts K.M."/>
            <person name="Salamov A.A."/>
            <person name="LaButti K.M."/>
            <person name="Sun H."/>
            <person name="Clum A."/>
            <person name="Pangilinan J.L."/>
            <person name="Lindquist E.A."/>
            <person name="Lucas S."/>
            <person name="Lapidus A."/>
            <person name="Jin M."/>
            <person name="Gunawan C."/>
            <person name="Balan V."/>
            <person name="Dale B.E."/>
            <person name="Jeffries T.W."/>
            <person name="Zinkel R."/>
            <person name="Barry K.W."/>
            <person name="Grigoriev I.V."/>
            <person name="Gasch A.P."/>
        </authorList>
    </citation>
    <scope>NUCLEOTIDE SEQUENCE [LARGE SCALE GENOMIC DNA]</scope>
    <source>
        <strain evidence="7">NRRL Y-27907 / 11-Y1</strain>
    </source>
</reference>
<dbReference type="KEGG" id="spaa:SPAPADRAFT_54184"/>
<comment type="pathway">
    <text evidence="2">Lipid metabolism; fatty acid beta-oxidation.</text>
</comment>
<dbReference type="GO" id="GO:0005782">
    <property type="term" value="C:peroxisomal matrix"/>
    <property type="evidence" value="ECO:0007669"/>
    <property type="project" value="TreeGrafter"/>
</dbReference>
<accession>G3AJM4</accession>
<keyword evidence="7" id="KW-1185">Reference proteome</keyword>
<dbReference type="InterPro" id="IPR029045">
    <property type="entry name" value="ClpP/crotonase-like_dom_sf"/>
</dbReference>
<comment type="subcellular location">
    <subcellularLocation>
        <location evidence="1">Peroxisome</location>
    </subcellularLocation>
</comment>
<dbReference type="EMBL" id="GL996500">
    <property type="protein sequence ID" value="EGW33925.1"/>
    <property type="molecule type" value="Genomic_DNA"/>
</dbReference>
<dbReference type="STRING" id="619300.G3AJM4"/>
<evidence type="ECO:0000313" key="6">
    <source>
        <dbReference type="EMBL" id="EGW33925.1"/>
    </source>
</evidence>
<comment type="similarity">
    <text evidence="3">Belongs to the enoyl-CoA hydratase/isomerase family.</text>
</comment>